<dbReference type="InterPro" id="IPR045086">
    <property type="entry name" value="OBG_GTPase"/>
</dbReference>
<dbReference type="PROSITE" id="PS51710">
    <property type="entry name" value="G_OBG"/>
    <property type="match status" value="1"/>
</dbReference>
<dbReference type="NCBIfam" id="NF008955">
    <property type="entry name" value="PRK12297.1"/>
    <property type="match status" value="1"/>
</dbReference>
<keyword evidence="8 9" id="KW-0342">GTP-binding</keyword>
<dbReference type="PANTHER" id="PTHR11702">
    <property type="entry name" value="DEVELOPMENTALLY REGULATED GTP-BINDING PROTEIN-RELATED"/>
    <property type="match status" value="1"/>
</dbReference>
<dbReference type="GO" id="GO:0005737">
    <property type="term" value="C:cytoplasm"/>
    <property type="evidence" value="ECO:0007669"/>
    <property type="project" value="UniProtKB-SubCell"/>
</dbReference>
<feature type="binding site" evidence="9">
    <location>
        <begin position="213"/>
        <end position="216"/>
    </location>
    <ligand>
        <name>GTP</name>
        <dbReference type="ChEBI" id="CHEBI:37565"/>
    </ligand>
</feature>
<evidence type="ECO:0000256" key="3">
    <source>
        <dbReference type="ARBA" id="ARBA00022490"/>
    </source>
</evidence>
<dbReference type="NCBIfam" id="TIGR00231">
    <property type="entry name" value="small_GTP"/>
    <property type="match status" value="1"/>
</dbReference>
<feature type="binding site" evidence="9">
    <location>
        <begin position="308"/>
        <end position="310"/>
    </location>
    <ligand>
        <name>GTP</name>
        <dbReference type="ChEBI" id="CHEBI:37565"/>
    </ligand>
</feature>
<evidence type="ECO:0000313" key="14">
    <source>
        <dbReference type="Proteomes" id="UP000824139"/>
    </source>
</evidence>
<comment type="subcellular location">
    <subcellularLocation>
        <location evidence="9">Cytoplasm</location>
    </subcellularLocation>
</comment>
<dbReference type="Gene3D" id="3.30.300.350">
    <property type="entry name" value="GTP-binding protein OBG, C-terminal domain"/>
    <property type="match status" value="1"/>
</dbReference>
<dbReference type="SUPFAM" id="SSF82051">
    <property type="entry name" value="Obg GTP-binding protein N-terminal domain"/>
    <property type="match status" value="1"/>
</dbReference>
<comment type="cofactor">
    <cofactor evidence="1 9">
        <name>Mg(2+)</name>
        <dbReference type="ChEBI" id="CHEBI:18420"/>
    </cofactor>
</comment>
<dbReference type="InterPro" id="IPR005225">
    <property type="entry name" value="Small_GTP-bd"/>
</dbReference>
<dbReference type="GO" id="GO:0003924">
    <property type="term" value="F:GTPase activity"/>
    <property type="evidence" value="ECO:0007669"/>
    <property type="project" value="UniProtKB-UniRule"/>
</dbReference>
<dbReference type="Pfam" id="PF09269">
    <property type="entry name" value="DUF1967"/>
    <property type="match status" value="1"/>
</dbReference>
<dbReference type="InterPro" id="IPR015349">
    <property type="entry name" value="OCT_dom"/>
</dbReference>
<name>A0A9D1FVQ0_9BACT</name>
<dbReference type="SUPFAM" id="SSF52540">
    <property type="entry name" value="P-loop containing nucleoside triphosphate hydrolases"/>
    <property type="match status" value="1"/>
</dbReference>
<dbReference type="FunFam" id="2.70.210.12:FF:000001">
    <property type="entry name" value="GTPase Obg"/>
    <property type="match status" value="1"/>
</dbReference>
<comment type="caution">
    <text evidence="13">The sequence shown here is derived from an EMBL/GenBank/DDBJ whole genome shotgun (WGS) entry which is preliminary data.</text>
</comment>
<dbReference type="NCBIfam" id="TIGR03595">
    <property type="entry name" value="Obg_CgtA_exten"/>
    <property type="match status" value="1"/>
</dbReference>
<dbReference type="InterPro" id="IPR006074">
    <property type="entry name" value="GTP1-OBG_CS"/>
</dbReference>
<proteinExistence type="inferred from homology"/>
<dbReference type="EMBL" id="DVJO01000092">
    <property type="protein sequence ID" value="HIS82815.1"/>
    <property type="molecule type" value="Genomic_DNA"/>
</dbReference>
<keyword evidence="6 9" id="KW-0378">Hydrolase</keyword>
<dbReference type="PANTHER" id="PTHR11702:SF31">
    <property type="entry name" value="MITOCHONDRIAL RIBOSOME-ASSOCIATED GTPASE 2"/>
    <property type="match status" value="1"/>
</dbReference>
<dbReference type="NCBIfam" id="NF008956">
    <property type="entry name" value="PRK12299.1"/>
    <property type="match status" value="1"/>
</dbReference>
<comment type="function">
    <text evidence="9">An essential GTPase which binds GTP, GDP and possibly (p)ppGpp with moderate affinity, with high nucleotide exchange rates and a fairly low GTP hydrolysis rate. Plays a role in control of the cell cycle, stress response, ribosome biogenesis and in those bacteria that undergo differentiation, in morphogenesis control.</text>
</comment>
<dbReference type="PROSITE" id="PS00905">
    <property type="entry name" value="GTP1_OBG"/>
    <property type="match status" value="1"/>
</dbReference>
<evidence type="ECO:0000259" key="12">
    <source>
        <dbReference type="PROSITE" id="PS51883"/>
    </source>
</evidence>
<comment type="similarity">
    <text evidence="2 9">Belongs to the TRAFAC class OBG-HflX-like GTPase superfamily. OBG GTPase family.</text>
</comment>
<dbReference type="Proteomes" id="UP000824139">
    <property type="component" value="Unassembled WGS sequence"/>
</dbReference>
<feature type="binding site" evidence="9">
    <location>
        <position position="193"/>
    </location>
    <ligand>
        <name>Mg(2+)</name>
        <dbReference type="ChEBI" id="CHEBI:18420"/>
    </ligand>
</feature>
<evidence type="ECO:0000256" key="6">
    <source>
        <dbReference type="ARBA" id="ARBA00022801"/>
    </source>
</evidence>
<evidence type="ECO:0000256" key="1">
    <source>
        <dbReference type="ARBA" id="ARBA00001946"/>
    </source>
</evidence>
<dbReference type="InterPro" id="IPR027417">
    <property type="entry name" value="P-loop_NTPase"/>
</dbReference>
<dbReference type="NCBIfam" id="TIGR02729">
    <property type="entry name" value="Obg_CgtA"/>
    <property type="match status" value="1"/>
</dbReference>
<dbReference type="SUPFAM" id="SSF102741">
    <property type="entry name" value="Obg GTP-binding protein C-terminal domain"/>
    <property type="match status" value="1"/>
</dbReference>
<dbReference type="Gene3D" id="2.70.210.12">
    <property type="entry name" value="GTP1/OBG domain"/>
    <property type="match status" value="1"/>
</dbReference>
<dbReference type="Pfam" id="PF01926">
    <property type="entry name" value="MMR_HSR1"/>
    <property type="match status" value="1"/>
</dbReference>
<feature type="binding site" evidence="9">
    <location>
        <begin position="166"/>
        <end position="173"/>
    </location>
    <ligand>
        <name>GTP</name>
        <dbReference type="ChEBI" id="CHEBI:37565"/>
    </ligand>
</feature>
<dbReference type="InterPro" id="IPR006073">
    <property type="entry name" value="GTP-bd"/>
</dbReference>
<dbReference type="AlphaFoldDB" id="A0A9D1FVQ0"/>
<feature type="domain" description="Obg" evidence="12">
    <location>
        <begin position="1"/>
        <end position="159"/>
    </location>
</feature>
<evidence type="ECO:0000259" key="10">
    <source>
        <dbReference type="PROSITE" id="PS51710"/>
    </source>
</evidence>
<keyword evidence="7 9" id="KW-0460">Magnesium</keyword>
<dbReference type="PROSITE" id="PS51883">
    <property type="entry name" value="OBG"/>
    <property type="match status" value="1"/>
</dbReference>
<feature type="domain" description="OCT" evidence="11">
    <location>
        <begin position="344"/>
        <end position="422"/>
    </location>
</feature>
<evidence type="ECO:0000256" key="7">
    <source>
        <dbReference type="ARBA" id="ARBA00022842"/>
    </source>
</evidence>
<dbReference type="InterPro" id="IPR006169">
    <property type="entry name" value="GTP1_OBG_dom"/>
</dbReference>
<feature type="binding site" evidence="9">
    <location>
        <begin position="280"/>
        <end position="283"/>
    </location>
    <ligand>
        <name>GTP</name>
        <dbReference type="ChEBI" id="CHEBI:37565"/>
    </ligand>
</feature>
<dbReference type="GO" id="GO:0042254">
    <property type="term" value="P:ribosome biogenesis"/>
    <property type="evidence" value="ECO:0007669"/>
    <property type="project" value="UniProtKB-UniRule"/>
</dbReference>
<dbReference type="EC" id="3.6.5.-" evidence="9"/>
<comment type="subunit">
    <text evidence="9">Monomer.</text>
</comment>
<gene>
    <name evidence="13" type="primary">obgE</name>
    <name evidence="9" type="synonym">obg</name>
    <name evidence="13" type="ORF">IAD41_04335</name>
</gene>
<dbReference type="InterPro" id="IPR014100">
    <property type="entry name" value="GTP-bd_Obg/CgtA"/>
</dbReference>
<dbReference type="PROSITE" id="PS51881">
    <property type="entry name" value="OCT"/>
    <property type="match status" value="1"/>
</dbReference>
<dbReference type="InterPro" id="IPR036726">
    <property type="entry name" value="GTP1_OBG_dom_sf"/>
</dbReference>
<reference evidence="13" key="2">
    <citation type="journal article" date="2021" name="PeerJ">
        <title>Extensive microbial diversity within the chicken gut microbiome revealed by metagenomics and culture.</title>
        <authorList>
            <person name="Gilroy R."/>
            <person name="Ravi A."/>
            <person name="Getino M."/>
            <person name="Pursley I."/>
            <person name="Horton D.L."/>
            <person name="Alikhan N.F."/>
            <person name="Baker D."/>
            <person name="Gharbi K."/>
            <person name="Hall N."/>
            <person name="Watson M."/>
            <person name="Adriaenssens E.M."/>
            <person name="Foster-Nyarko E."/>
            <person name="Jarju S."/>
            <person name="Secka A."/>
            <person name="Antonio M."/>
            <person name="Oren A."/>
            <person name="Chaudhuri R.R."/>
            <person name="La Ragione R."/>
            <person name="Hildebrand F."/>
            <person name="Pallen M.J."/>
        </authorList>
    </citation>
    <scope>NUCLEOTIDE SEQUENCE</scope>
    <source>
        <strain evidence="13">CHK152-2994</strain>
    </source>
</reference>
<dbReference type="GO" id="GO:0005525">
    <property type="term" value="F:GTP binding"/>
    <property type="evidence" value="ECO:0007669"/>
    <property type="project" value="UniProtKB-UniRule"/>
</dbReference>
<feature type="binding site" evidence="9">
    <location>
        <position position="173"/>
    </location>
    <ligand>
        <name>Mg(2+)</name>
        <dbReference type="ChEBI" id="CHEBI:18420"/>
    </ligand>
</feature>
<dbReference type="HAMAP" id="MF_01454">
    <property type="entry name" value="GTPase_Obg"/>
    <property type="match status" value="1"/>
</dbReference>
<evidence type="ECO:0000256" key="9">
    <source>
        <dbReference type="HAMAP-Rule" id="MF_01454"/>
    </source>
</evidence>
<dbReference type="Pfam" id="PF01018">
    <property type="entry name" value="GTP1_OBG"/>
    <property type="match status" value="1"/>
</dbReference>
<keyword evidence="3 9" id="KW-0963">Cytoplasm</keyword>
<dbReference type="Gene3D" id="3.40.50.300">
    <property type="entry name" value="P-loop containing nucleotide triphosphate hydrolases"/>
    <property type="match status" value="1"/>
</dbReference>
<evidence type="ECO:0000259" key="11">
    <source>
        <dbReference type="PROSITE" id="PS51881"/>
    </source>
</evidence>
<accession>A0A9D1FVQ0</accession>
<keyword evidence="4 9" id="KW-0479">Metal-binding</keyword>
<dbReference type="InterPro" id="IPR036346">
    <property type="entry name" value="GTP-bd_prot_GTP1/OBG_C_sf"/>
</dbReference>
<evidence type="ECO:0000313" key="13">
    <source>
        <dbReference type="EMBL" id="HIS82815.1"/>
    </source>
</evidence>
<protein>
    <recommendedName>
        <fullName evidence="9">GTPase Obg</fullName>
        <ecNumber evidence="9">3.6.5.-</ecNumber>
    </recommendedName>
    <alternativeName>
        <fullName evidence="9">GTP-binding protein Obg</fullName>
    </alternativeName>
</protein>
<sequence>MQFLDKTKIKIISGRGGNGMVAWRREKYVDKGGPAGGDGGKGGDIYLIADENMSTLMDFKYKSVFKAESGENGGIKNCHGHWAKDLVIKVPVGTVVIDVKSGNVIADLKEHEQKVLVAKGGRGGRGNARFATAQKRAPQFCEPGEPGIERELILELKLIADVGLLGMPNAGKSTLISRISSAKPKIADYPFTTLVPNLGVVKGLNGDGFVVADIPGLIEGASEGVGLGHDFLRHVERCRFLVHLVDLTEENPFDNYKIINNELEKHSERLASLYQIIALNKIDAVDDDKKKEMLDLFKTESDDVFIISAVTGEGIPELVNFMSEMVEKIEKPVSEIVVEEDLGAFNNDDSEYEISKIAKDTFVIVGGKIGRLAKVTDERNTEQVIRFQNILTGMGVFDKLKSMGVKDGDTIIVGHLEFAYYADEFYG</sequence>
<evidence type="ECO:0000256" key="2">
    <source>
        <dbReference type="ARBA" id="ARBA00007699"/>
    </source>
</evidence>
<dbReference type="PRINTS" id="PR00326">
    <property type="entry name" value="GTP1OBG"/>
</dbReference>
<evidence type="ECO:0000256" key="4">
    <source>
        <dbReference type="ARBA" id="ARBA00022723"/>
    </source>
</evidence>
<dbReference type="InterPro" id="IPR031167">
    <property type="entry name" value="G_OBG"/>
</dbReference>
<dbReference type="NCBIfam" id="NF008954">
    <property type="entry name" value="PRK12296.1"/>
    <property type="match status" value="1"/>
</dbReference>
<dbReference type="GO" id="GO:0000287">
    <property type="term" value="F:magnesium ion binding"/>
    <property type="evidence" value="ECO:0007669"/>
    <property type="project" value="InterPro"/>
</dbReference>
<feature type="binding site" evidence="9">
    <location>
        <begin position="191"/>
        <end position="195"/>
    </location>
    <ligand>
        <name>GTP</name>
        <dbReference type="ChEBI" id="CHEBI:37565"/>
    </ligand>
</feature>
<reference evidence="13" key="1">
    <citation type="submission" date="2020-10" db="EMBL/GenBank/DDBJ databases">
        <authorList>
            <person name="Gilroy R."/>
        </authorList>
    </citation>
    <scope>NUCLEOTIDE SEQUENCE</scope>
    <source>
        <strain evidence="13">CHK152-2994</strain>
    </source>
</reference>
<organism evidence="13 14">
    <name type="scientific">Candidatus Scatenecus faecavium</name>
    <dbReference type="NCBI Taxonomy" id="2840915"/>
    <lineage>
        <taxon>Bacteria</taxon>
        <taxon>Candidatus Scatenecus</taxon>
    </lineage>
</organism>
<evidence type="ECO:0000256" key="8">
    <source>
        <dbReference type="ARBA" id="ARBA00023134"/>
    </source>
</evidence>
<dbReference type="CDD" id="cd01898">
    <property type="entry name" value="Obg"/>
    <property type="match status" value="1"/>
</dbReference>
<evidence type="ECO:0000256" key="5">
    <source>
        <dbReference type="ARBA" id="ARBA00022741"/>
    </source>
</evidence>
<keyword evidence="5 9" id="KW-0547">Nucleotide-binding</keyword>
<feature type="domain" description="OBG-type G" evidence="10">
    <location>
        <begin position="160"/>
        <end position="327"/>
    </location>
</feature>